<evidence type="ECO:0000313" key="3">
    <source>
        <dbReference type="Proteomes" id="UP001179363"/>
    </source>
</evidence>
<evidence type="ECO:0000313" key="2">
    <source>
        <dbReference type="EMBL" id="MCF4101852.1"/>
    </source>
</evidence>
<comment type="caution">
    <text evidence="2">The sequence shown here is derived from an EMBL/GenBank/DDBJ whole genome shotgun (WGS) entry which is preliminary data.</text>
</comment>
<evidence type="ECO:0008006" key="4">
    <source>
        <dbReference type="Google" id="ProtNLM"/>
    </source>
</evidence>
<sequence length="80" mass="9054">MKRFFRTALLLLAISTSVIACRDTKEKEEVDDVTELSNDPDAKIKVSEDGDELKIKTDEKKIKVEVNEDGSVEKKVKIDD</sequence>
<name>A0ABS9EG66_9FLAO</name>
<protein>
    <recommendedName>
        <fullName evidence="4">Membrane or secreted protein</fullName>
    </recommendedName>
</protein>
<gene>
    <name evidence="2" type="ORF">L1I30_09255</name>
</gene>
<organism evidence="2 3">
    <name type="scientific">Gillisia lutea</name>
    <dbReference type="NCBI Taxonomy" id="2909668"/>
    <lineage>
        <taxon>Bacteria</taxon>
        <taxon>Pseudomonadati</taxon>
        <taxon>Bacteroidota</taxon>
        <taxon>Flavobacteriia</taxon>
        <taxon>Flavobacteriales</taxon>
        <taxon>Flavobacteriaceae</taxon>
        <taxon>Gillisia</taxon>
    </lineage>
</organism>
<keyword evidence="3" id="KW-1185">Reference proteome</keyword>
<evidence type="ECO:0000256" key="1">
    <source>
        <dbReference type="SAM" id="SignalP"/>
    </source>
</evidence>
<feature type="chain" id="PRO_5046037289" description="Membrane or secreted protein" evidence="1">
    <location>
        <begin position="21"/>
        <end position="80"/>
    </location>
</feature>
<dbReference type="RefSeq" id="WP_236133995.1">
    <property type="nucleotide sequence ID" value="NZ_JAKGTH010000008.1"/>
</dbReference>
<keyword evidence="1" id="KW-0732">Signal</keyword>
<proteinExistence type="predicted"/>
<accession>A0ABS9EG66</accession>
<reference evidence="2" key="1">
    <citation type="submission" date="2022-01" db="EMBL/GenBank/DDBJ databases">
        <title>Gillisia lutea sp. nov., isolated from marine plastic residues from the Malvarosa beach (Valencia, Spain).</title>
        <authorList>
            <person name="Vidal-Verdu A."/>
            <person name="Molina-Menor E."/>
            <person name="Satari L."/>
            <person name="Pascual J."/>
            <person name="Pereto J."/>
            <person name="Porcar M."/>
        </authorList>
    </citation>
    <scope>NUCLEOTIDE SEQUENCE</scope>
    <source>
        <strain evidence="2">M10.2A</strain>
    </source>
</reference>
<dbReference type="Proteomes" id="UP001179363">
    <property type="component" value="Unassembled WGS sequence"/>
</dbReference>
<feature type="signal peptide" evidence="1">
    <location>
        <begin position="1"/>
        <end position="20"/>
    </location>
</feature>
<dbReference type="EMBL" id="JAKGTH010000008">
    <property type="protein sequence ID" value="MCF4101852.1"/>
    <property type="molecule type" value="Genomic_DNA"/>
</dbReference>
<dbReference type="PROSITE" id="PS51257">
    <property type="entry name" value="PROKAR_LIPOPROTEIN"/>
    <property type="match status" value="1"/>
</dbReference>